<keyword evidence="2" id="KW-1185">Reference proteome</keyword>
<dbReference type="EMBL" id="CM055729">
    <property type="protein sequence ID" value="KAJ8014684.1"/>
    <property type="molecule type" value="Genomic_DNA"/>
</dbReference>
<name>A0ACC2HFD9_DALPE</name>
<gene>
    <name evidence="1" type="ORF">DPEC_G00018210</name>
</gene>
<comment type="caution">
    <text evidence="1">The sequence shown here is derived from an EMBL/GenBank/DDBJ whole genome shotgun (WGS) entry which is preliminary data.</text>
</comment>
<dbReference type="Proteomes" id="UP001157502">
    <property type="component" value="Chromosome 2"/>
</dbReference>
<evidence type="ECO:0000313" key="1">
    <source>
        <dbReference type="EMBL" id="KAJ8014684.1"/>
    </source>
</evidence>
<organism evidence="1 2">
    <name type="scientific">Dallia pectoralis</name>
    <name type="common">Alaska blackfish</name>
    <dbReference type="NCBI Taxonomy" id="75939"/>
    <lineage>
        <taxon>Eukaryota</taxon>
        <taxon>Metazoa</taxon>
        <taxon>Chordata</taxon>
        <taxon>Craniata</taxon>
        <taxon>Vertebrata</taxon>
        <taxon>Euteleostomi</taxon>
        <taxon>Actinopterygii</taxon>
        <taxon>Neopterygii</taxon>
        <taxon>Teleostei</taxon>
        <taxon>Protacanthopterygii</taxon>
        <taxon>Esociformes</taxon>
        <taxon>Umbridae</taxon>
        <taxon>Dallia</taxon>
    </lineage>
</organism>
<proteinExistence type="predicted"/>
<evidence type="ECO:0000313" key="2">
    <source>
        <dbReference type="Proteomes" id="UP001157502"/>
    </source>
</evidence>
<sequence>METSQCLVYRVSLWDRRRHPLPWICCLCCLNPPVHIYDWPPPPEHVNDSHRPLLLAKCSSHRPMLLRSCSQRTSWESLLERKAPPAAMQRPPPQKPVALPPRWEYDSGITELFTPLPLPSTQPGLSGCQAFGVGGGTVTVR</sequence>
<accession>A0ACC2HFD9</accession>
<reference evidence="1" key="1">
    <citation type="submission" date="2021-05" db="EMBL/GenBank/DDBJ databases">
        <authorList>
            <person name="Pan Q."/>
            <person name="Jouanno E."/>
            <person name="Zahm M."/>
            <person name="Klopp C."/>
            <person name="Cabau C."/>
            <person name="Louis A."/>
            <person name="Berthelot C."/>
            <person name="Parey E."/>
            <person name="Roest Crollius H."/>
            <person name="Montfort J."/>
            <person name="Robinson-Rechavi M."/>
            <person name="Bouchez O."/>
            <person name="Lampietro C."/>
            <person name="Lopez Roques C."/>
            <person name="Donnadieu C."/>
            <person name="Postlethwait J."/>
            <person name="Bobe J."/>
            <person name="Dillon D."/>
            <person name="Chandos A."/>
            <person name="von Hippel F."/>
            <person name="Guiguen Y."/>
        </authorList>
    </citation>
    <scope>NUCLEOTIDE SEQUENCE</scope>
    <source>
        <strain evidence="1">YG-Jan2019</strain>
    </source>
</reference>
<protein>
    <submittedName>
        <fullName evidence="1">Uncharacterized protein</fullName>
    </submittedName>
</protein>